<dbReference type="RefSeq" id="XP_018186925.1">
    <property type="nucleotide sequence ID" value="XM_018330583.1"/>
</dbReference>
<evidence type="ECO:0000256" key="1">
    <source>
        <dbReference type="SAM" id="MobiDB-lite"/>
    </source>
</evidence>
<dbReference type="InParanoid" id="A0A165FTV5"/>
<evidence type="ECO:0000313" key="3">
    <source>
        <dbReference type="EMBL" id="KZF21370.1"/>
    </source>
</evidence>
<accession>A0A165FTV5</accession>
<dbReference type="GeneID" id="28895720"/>
<dbReference type="InterPro" id="IPR036890">
    <property type="entry name" value="HATPase_C_sf"/>
</dbReference>
<feature type="region of interest" description="Disordered" evidence="1">
    <location>
        <begin position="1545"/>
        <end position="1592"/>
    </location>
</feature>
<dbReference type="STRING" id="1328760.A0A165FTV5"/>
<sequence length="1799" mass="199611">MASNIDYAALRQQALGSGADEEAVTVNTRALIDKVLARYSGEWTTLRELIQNAADASASKVVIKFETLPSPTVPVPQSPDPASGLRHVLLHHTLKRLLVSNNGQPFAPTDWSRLKRIAEGNPDETKIGAFGVGFYSVFADCEEPFVSSGKEAMAFYWKGNALFTRKMQLPEEQANMDTCFVLDYRNTNSPIPGLLSLCQFLSTSLTFVDLEQIELWLDDWNVFSLTKKAASGIPVKIPRDVEPRTKEGIMKLTDVRRQTAQLDAKWMNIVGWIPSSDLDGSSTSALEKPTGVAGAAGPSLRSFFSRLAAGTSSSGSLARKAARQEEDATQKAIAEDLVGFSQASVFLRISTADVRTSVSSSFAQELERATKKPPPKVTRIAILTLSHDETQATLSSKSGVAAQKAADMFASVLPQKSGKIFIGFPTAQTTGFLAHVSAPSVIPTVERENIDLNARMIRTWNCEMLRAAGILCRVAWSSEMSEIQDKITRSVQANGKSKVTREDILRVMDAVIHLFCQFSSQESTPSSRVGQLIEEAFWTCNVNASIDVLSTRGVLPSHEVRIASQDLAFVEGIPVLPEELIQGAKSFIGKLKDFGLLSDITISDIKKELEIKALDGNQLGDFLMWAGKVTMSGEVDRASVRSLLDVALATLDHDVAGGKQGQVLVLGEIKFFINPSKIPAELPVPPTTMPFAFTKNLGRGRVEALGWEELQIVPWVRWLIENTGGRGGLTSEQDITTSPAFTAQILPVVSKQWDLLSQSSKATIKELLASHTVIPTKLGMKKPSDAYFSSVKLFDDLPTVSGLNSVKDKFLLALGVRKTVELGVVFDRLMAAPKLSEGGSTTTEAKWSHVDLIRYLAAIRDDIPPEDIKRLRATPICPAEDRDDSSKPSARKYKISELFEPSDALRSLHLPVLQWPGIFRNSSVEGKFLTFLGLRSFPSVPELVDLMAKSVAEQNFSLRDHALTYYISNHHINGYSRFDVSSIQTPYLPLQGEDAKKLATPIACFSNERAALLGFPILRRDLHSHASKFGVMPDPPMNESVNRLIKEPPRNTRAAREMFSYFSGRLMEMGPNNVQKLSVAQIVPIVSQTAVPNGSISEKAGSTRLVQPRMCFLGDGQTYGEIFDFVDFGTEANMFLLRCGSKHEPSKIELAEMVVREPARLLSVFKSPDKYLDLLRNLAESISSLKKDKALYKEMRHAPFLLAYKEVPAPPTKSNEKNLIDNEPDGLDEEEESGIKEWSLASPSNIIVVDDFISYSLFKDRLLAAPQEEVLEQFYWSLGAPTLSSIVEEEPRIGAVVENQSSSRKLQKQIVERSRLFLHDYSTDMIKHDTRWLEKNLTVKAVRSISLRRTLRYHNLSHTEARTAAITLDQRKMWTLWITASGYDLFQVSQALVNLLLVRPRPHSTMMLEMLLGTDLLKLKARGYNVDRILRAKAVEARIAEDQRQKQLEEERKRIEEQERTWAENERNRRRSFAQHEQEHSVKMPGAFGSDSPEQTKTLGPEDNTSHGLDAESRNRKPKGLFSSLTKQLGFRDGAFSSQNLQNLLSNSNDVEGSNRGPHPQELTPPPPYSSSDPQQQSTKSLVPQPRHPESVTAPHRLHQNLLSAIHASRAHGASDVFSRPHANAIKETASYCDERPGQDITFYADSASGLKIFLSNSMADKSNFLAENSKGLNAFSSVLLDCGDIFALRRDSLHVFYDENGSTIAFNRQGSLFCNYRFFEQLHLSDLQNGGPEMRAEATVYWWVVLCHELAHNLVGDHSADHSYYTESFVMQYFGKVMAKVAQFSVPAARQLSSAEGD</sequence>
<feature type="domain" description="Sacsin/Nov" evidence="2">
    <location>
        <begin position="31"/>
        <end position="155"/>
    </location>
</feature>
<dbReference type="InterPro" id="IPR058210">
    <property type="entry name" value="SACS/Nov_dom"/>
</dbReference>
<reference evidence="3 4" key="1">
    <citation type="journal article" date="2016" name="Fungal Biol.">
        <title>The genome of Xylona heveae provides a window into fungal endophytism.</title>
        <authorList>
            <person name="Gazis R."/>
            <person name="Kuo A."/>
            <person name="Riley R."/>
            <person name="LaButti K."/>
            <person name="Lipzen A."/>
            <person name="Lin J."/>
            <person name="Amirebrahimi M."/>
            <person name="Hesse C.N."/>
            <person name="Spatafora J.W."/>
            <person name="Henrissat B."/>
            <person name="Hainaut M."/>
            <person name="Grigoriev I.V."/>
            <person name="Hibbett D.S."/>
        </authorList>
    </citation>
    <scope>NUCLEOTIDE SEQUENCE [LARGE SCALE GENOMIC DNA]</scope>
    <source>
        <strain evidence="3 4">TC161</strain>
    </source>
</reference>
<dbReference type="EMBL" id="KV407461">
    <property type="protein sequence ID" value="KZF21370.1"/>
    <property type="molecule type" value="Genomic_DNA"/>
</dbReference>
<dbReference type="PANTHER" id="PTHR47839">
    <property type="entry name" value="DOMAIN PROTEIN, PUTATIVE (AFU_ORTHOLOGUE AFUA_6G04830)-RELATED"/>
    <property type="match status" value="1"/>
</dbReference>
<dbReference type="PANTHER" id="PTHR47839:SF1">
    <property type="entry name" value="DOMAIN PROTEIN, PUTATIVE (AFU_ORTHOLOGUE AFUA_6G04830)-RELATED"/>
    <property type="match status" value="1"/>
</dbReference>
<name>A0A165FTV5_XYLHT</name>
<feature type="region of interest" description="Disordered" evidence="1">
    <location>
        <begin position="1441"/>
        <end position="1518"/>
    </location>
</feature>
<dbReference type="OMA" id="VYWWVIL"/>
<keyword evidence="4" id="KW-1185">Reference proteome</keyword>
<feature type="compositionally biased region" description="Basic and acidic residues" evidence="1">
    <location>
        <begin position="1441"/>
        <end position="1467"/>
    </location>
</feature>
<dbReference type="Pfam" id="PF25794">
    <property type="entry name" value="SACS"/>
    <property type="match status" value="1"/>
</dbReference>
<organism evidence="3 4">
    <name type="scientific">Xylona heveae (strain CBS 132557 / TC161)</name>
    <dbReference type="NCBI Taxonomy" id="1328760"/>
    <lineage>
        <taxon>Eukaryota</taxon>
        <taxon>Fungi</taxon>
        <taxon>Dikarya</taxon>
        <taxon>Ascomycota</taxon>
        <taxon>Pezizomycotina</taxon>
        <taxon>Xylonomycetes</taxon>
        <taxon>Xylonales</taxon>
        <taxon>Xylonaceae</taxon>
        <taxon>Xylona</taxon>
    </lineage>
</organism>
<dbReference type="Gene3D" id="3.30.565.10">
    <property type="entry name" value="Histidine kinase-like ATPase, C-terminal domain"/>
    <property type="match status" value="1"/>
</dbReference>
<proteinExistence type="predicted"/>
<dbReference type="Pfam" id="PF12449">
    <property type="entry name" value="DUF3684"/>
    <property type="match status" value="1"/>
</dbReference>
<dbReference type="Proteomes" id="UP000076632">
    <property type="component" value="Unassembled WGS sequence"/>
</dbReference>
<gene>
    <name evidence="3" type="ORF">L228DRAFT_231978</name>
</gene>
<dbReference type="SUPFAM" id="SSF55874">
    <property type="entry name" value="ATPase domain of HSP90 chaperone/DNA topoisomerase II/histidine kinase"/>
    <property type="match status" value="1"/>
</dbReference>
<evidence type="ECO:0000259" key="2">
    <source>
        <dbReference type="Pfam" id="PF25794"/>
    </source>
</evidence>
<dbReference type="InterPro" id="IPR022155">
    <property type="entry name" value="DUF3684"/>
</dbReference>
<protein>
    <submittedName>
        <fullName evidence="3">HATPase_c domain-containing protein</fullName>
    </submittedName>
</protein>
<dbReference type="NCBIfam" id="NF047352">
    <property type="entry name" value="P_loop_sacsin"/>
    <property type="match status" value="1"/>
</dbReference>
<evidence type="ECO:0000313" key="4">
    <source>
        <dbReference type="Proteomes" id="UP000076632"/>
    </source>
</evidence>
<dbReference type="OrthoDB" id="10031156at2759"/>